<gene>
    <name evidence="2" type="ORF">KUTeg_018180</name>
</gene>
<protein>
    <recommendedName>
        <fullName evidence="4">C3H1-type domain-containing protein</fullName>
    </recommendedName>
</protein>
<feature type="region of interest" description="Disordered" evidence="1">
    <location>
        <begin position="1"/>
        <end position="23"/>
    </location>
</feature>
<proteinExistence type="predicted"/>
<organism evidence="2 3">
    <name type="scientific">Tegillarca granosa</name>
    <name type="common">Malaysian cockle</name>
    <name type="synonym">Anadara granosa</name>
    <dbReference type="NCBI Taxonomy" id="220873"/>
    <lineage>
        <taxon>Eukaryota</taxon>
        <taxon>Metazoa</taxon>
        <taxon>Spiralia</taxon>
        <taxon>Lophotrochozoa</taxon>
        <taxon>Mollusca</taxon>
        <taxon>Bivalvia</taxon>
        <taxon>Autobranchia</taxon>
        <taxon>Pteriomorphia</taxon>
        <taxon>Arcoida</taxon>
        <taxon>Arcoidea</taxon>
        <taxon>Arcidae</taxon>
        <taxon>Tegillarca</taxon>
    </lineage>
</organism>
<comment type="caution">
    <text evidence="2">The sequence shown here is derived from an EMBL/GenBank/DDBJ whole genome shotgun (WGS) entry which is preliminary data.</text>
</comment>
<evidence type="ECO:0000313" key="3">
    <source>
        <dbReference type="Proteomes" id="UP001217089"/>
    </source>
</evidence>
<evidence type="ECO:0000313" key="2">
    <source>
        <dbReference type="EMBL" id="KAJ8304597.1"/>
    </source>
</evidence>
<evidence type="ECO:0000256" key="1">
    <source>
        <dbReference type="SAM" id="MobiDB-lite"/>
    </source>
</evidence>
<name>A0ABQ9EH39_TEGGR</name>
<dbReference type="EMBL" id="JARBDR010000903">
    <property type="protein sequence ID" value="KAJ8304597.1"/>
    <property type="molecule type" value="Genomic_DNA"/>
</dbReference>
<reference evidence="2 3" key="1">
    <citation type="submission" date="2022-12" db="EMBL/GenBank/DDBJ databases">
        <title>Chromosome-level genome of Tegillarca granosa.</title>
        <authorList>
            <person name="Kim J."/>
        </authorList>
    </citation>
    <scope>NUCLEOTIDE SEQUENCE [LARGE SCALE GENOMIC DNA]</scope>
    <source>
        <strain evidence="2">Teg-2019</strain>
        <tissue evidence="2">Adductor muscle</tissue>
    </source>
</reference>
<sequence length="103" mass="11628">MFEANSNSTASNTDKEAPSTMSNNKLKCYDYNYKGVCNRIRCSYMHTCIKCSLSHPQLKCRVVRSNNDSSRYGNQQPWYPRASTVVTSNSKLESTSVSKPVQC</sequence>
<accession>A0ABQ9EH39</accession>
<evidence type="ECO:0008006" key="4">
    <source>
        <dbReference type="Google" id="ProtNLM"/>
    </source>
</evidence>
<feature type="compositionally biased region" description="Polar residues" evidence="1">
    <location>
        <begin position="1"/>
        <end position="12"/>
    </location>
</feature>
<keyword evidence="3" id="KW-1185">Reference proteome</keyword>
<dbReference type="Proteomes" id="UP001217089">
    <property type="component" value="Unassembled WGS sequence"/>
</dbReference>